<dbReference type="EMBL" id="QCXM01000004">
    <property type="protein sequence ID" value="PUT48332.1"/>
    <property type="molecule type" value="Genomic_DNA"/>
</dbReference>
<evidence type="ECO:0000313" key="1">
    <source>
        <dbReference type="EMBL" id="PUT48332.1"/>
    </source>
</evidence>
<protein>
    <submittedName>
        <fullName evidence="2">Uncharacterized protein</fullName>
    </submittedName>
</protein>
<accession>A0AB38N402</accession>
<comment type="caution">
    <text evidence="2">The sequence shown here is derived from an EMBL/GenBank/DDBJ whole genome shotgun (WGS) entry which is preliminary data.</text>
</comment>
<gene>
    <name evidence="1" type="ORF">DB745_05015</name>
    <name evidence="2" type="ORF">DIZ81_06615</name>
</gene>
<evidence type="ECO:0000313" key="3">
    <source>
        <dbReference type="Proteomes" id="UP000251035"/>
    </source>
</evidence>
<dbReference type="RefSeq" id="WP_108292545.1">
    <property type="nucleotide sequence ID" value="NZ_QFGL01000010.1"/>
</dbReference>
<sequence>MFKFQLRNECYNSVISLVFNLTMHYSDTYQIIKKLKNKQIATELKQSLKDLEKDVNTPNFVDFIKKPQQGVQKDILALRREYDMRQLDTVILGIVRINQRIDKLKTLYPADSESLKKIAEVLDGIRSAAAIQKKKEDDAPDSPFYKDSEFYRLAKQHATHYLPFCQSNDPFKGTDFKGYCWGHTHHYGRLVSKGLLHELSEASNKTLYRDAKRNWTITDILFRRIGWYLRVSLEQQIRQAIWNALKDLDDQSTFNFNFFIDTWGFHSTSLRMVGNSIEYYENNYGVVKFATREAAVNFLATYLLSQAERYRGKVSVITVYKLPYSNKPEQDLFQDLDIAALEKNTEVLEDEVTHPEQLRHAIEALEDYIDVLRKQGAMKGRIKANELAYLCEELKSLPPEQVNKRVEGILANKEHSLMLNRGTGLYLFKTNFKSHSTTETLLQNIVEAAATQNVLQLT</sequence>
<evidence type="ECO:0000313" key="4">
    <source>
        <dbReference type="Proteomes" id="UP000306421"/>
    </source>
</evidence>
<dbReference type="Proteomes" id="UP000306421">
    <property type="component" value="Unassembled WGS sequence"/>
</dbReference>
<proteinExistence type="predicted"/>
<name>A0AB38N402_9GAMM</name>
<evidence type="ECO:0000313" key="2">
    <source>
        <dbReference type="EMBL" id="TID43157.1"/>
    </source>
</evidence>
<dbReference type="AlphaFoldDB" id="A0AB38N402"/>
<keyword evidence="3" id="KW-1185">Reference proteome</keyword>
<organism evidence="2 4">
    <name type="scientific">Legionella taurinensis</name>
    <dbReference type="NCBI Taxonomy" id="70611"/>
    <lineage>
        <taxon>Bacteria</taxon>
        <taxon>Pseudomonadati</taxon>
        <taxon>Pseudomonadota</taxon>
        <taxon>Gammaproteobacteria</taxon>
        <taxon>Legionellales</taxon>
        <taxon>Legionellaceae</taxon>
        <taxon>Legionella</taxon>
    </lineage>
</organism>
<reference evidence="1 3" key="1">
    <citation type="submission" date="2018-04" db="EMBL/GenBank/DDBJ databases">
        <title>Whole genome sequence comparison of clinical and drinking water Legionella pneumophila isolates associated with the Flint Water Crisis.</title>
        <authorList>
            <person name="Garner E."/>
            <person name="Brown C."/>
            <person name="Schwake O."/>
            <person name="Coil D."/>
            <person name="Jospin G."/>
            <person name="Eisen J."/>
            <person name="Edwards M."/>
            <person name="Pruden A."/>
        </authorList>
    </citation>
    <scope>NUCLEOTIDE SEQUENCE [LARGE SCALE GENOMIC DNA]</scope>
    <source>
        <strain evidence="1 3">Genessee03</strain>
    </source>
</reference>
<reference evidence="2 4" key="2">
    <citation type="submission" date="2018-04" db="EMBL/GenBank/DDBJ databases">
        <title>Whole genome sequence comparison of clinical and drinking water Legionella pneumophila isolates.</title>
        <authorList>
            <person name="Garner E."/>
        </authorList>
    </citation>
    <scope>NUCLEOTIDE SEQUENCE [LARGE SCALE GENOMIC DNA]</scope>
    <source>
        <strain evidence="2 4">WH02</strain>
    </source>
</reference>
<dbReference type="Proteomes" id="UP000251035">
    <property type="component" value="Unassembled WGS sequence"/>
</dbReference>
<dbReference type="EMBL" id="QFGG01000005">
    <property type="protein sequence ID" value="TID43157.1"/>
    <property type="molecule type" value="Genomic_DNA"/>
</dbReference>